<dbReference type="Pfam" id="PF14052">
    <property type="entry name" value="Caps_assemb_Wzi"/>
    <property type="match status" value="1"/>
</dbReference>
<gene>
    <name evidence="1" type="ORF">METZ01_LOCUS106849</name>
</gene>
<organism evidence="1">
    <name type="scientific">marine metagenome</name>
    <dbReference type="NCBI Taxonomy" id="408172"/>
    <lineage>
        <taxon>unclassified sequences</taxon>
        <taxon>metagenomes</taxon>
        <taxon>ecological metagenomes</taxon>
    </lineage>
</organism>
<dbReference type="EMBL" id="UINC01012354">
    <property type="protein sequence ID" value="SVA53995.1"/>
    <property type="molecule type" value="Genomic_DNA"/>
</dbReference>
<evidence type="ECO:0008006" key="2">
    <source>
        <dbReference type="Google" id="ProtNLM"/>
    </source>
</evidence>
<dbReference type="AlphaFoldDB" id="A0A381WNE7"/>
<reference evidence="1" key="1">
    <citation type="submission" date="2018-05" db="EMBL/GenBank/DDBJ databases">
        <authorList>
            <person name="Lanie J.A."/>
            <person name="Ng W.-L."/>
            <person name="Kazmierczak K.M."/>
            <person name="Andrzejewski T.M."/>
            <person name="Davidsen T.M."/>
            <person name="Wayne K.J."/>
            <person name="Tettelin H."/>
            <person name="Glass J.I."/>
            <person name="Rusch D."/>
            <person name="Podicherti R."/>
            <person name="Tsui H.-C.T."/>
            <person name="Winkler M.E."/>
        </authorList>
    </citation>
    <scope>NUCLEOTIDE SEQUENCE</scope>
</reference>
<evidence type="ECO:0000313" key="1">
    <source>
        <dbReference type="EMBL" id="SVA53995.1"/>
    </source>
</evidence>
<sequence>GLCFFIILIASWSLPAWSIAVVPAEEDTSGENTTTISANMPLTDNVYQELQTLAVTGLLDTFLGSNKPMAISQVAALISRVHTELSDRTPHYEWWREYLGRLDKRYGKSAVSRNRIGPLRFRSWNIGYFWLRQPARLIPETNAHLVPFLSNREGRSFDPGYNLFVEGTFDFRLSSFALLSAQARWRHGGDTHNAGQIALRNVYLKMHLRGIELQAGRDNLAWGHGFSGSMGLNNNTQPFDFFKLSNLNPYHLPWLLNHLGPIKSTVFLARLDKDRTDFPNPSLFGLSLNATPRPWLEIGLHRWMLFRGKGSTDAGFKYFITDFFFRLGTPKNRSAINNASELDLRFRLPYSGGMHLYANVYWEDSNVLDNFPFLPYKLERDTASMFGMSIPNLLTKGRLGLQAEHVRTTLITYRHSRYNSGFTFKQRLLGHDLGPSGQGGYIRLKSTINHSFDLILSTAIERRGDEITNTPMLNNLRADPGHATGEWRYRFIPGFCWDLSSNRRLTGQIGYERVKSFSFSKNAYQHNAFFEFGIKMGL</sequence>
<dbReference type="InterPro" id="IPR026950">
    <property type="entry name" value="Caps_assemb_Wzi"/>
</dbReference>
<accession>A0A381WNE7</accession>
<proteinExistence type="predicted"/>
<protein>
    <recommendedName>
        <fullName evidence="2">Capsule assembly Wzi family protein</fullName>
    </recommendedName>
</protein>
<feature type="non-terminal residue" evidence="1">
    <location>
        <position position="1"/>
    </location>
</feature>
<name>A0A381WNE7_9ZZZZ</name>
<dbReference type="InterPro" id="IPR038636">
    <property type="entry name" value="Wzi_sf"/>
</dbReference>
<dbReference type="Gene3D" id="2.40.160.130">
    <property type="entry name" value="Capsule assembly protein Wzi"/>
    <property type="match status" value="1"/>
</dbReference>